<feature type="compositionally biased region" description="Polar residues" evidence="1">
    <location>
        <begin position="141"/>
        <end position="157"/>
    </location>
</feature>
<organism evidence="2 3">
    <name type="scientific">Aspergillus sclerotiicarbonarius (strain CBS 121057 / IBT 28362)</name>
    <dbReference type="NCBI Taxonomy" id="1448318"/>
    <lineage>
        <taxon>Eukaryota</taxon>
        <taxon>Fungi</taxon>
        <taxon>Dikarya</taxon>
        <taxon>Ascomycota</taxon>
        <taxon>Pezizomycotina</taxon>
        <taxon>Eurotiomycetes</taxon>
        <taxon>Eurotiomycetidae</taxon>
        <taxon>Eurotiales</taxon>
        <taxon>Aspergillaceae</taxon>
        <taxon>Aspergillus</taxon>
        <taxon>Aspergillus subgen. Circumdati</taxon>
    </lineage>
</organism>
<evidence type="ECO:0000256" key="1">
    <source>
        <dbReference type="SAM" id="MobiDB-lite"/>
    </source>
</evidence>
<proteinExistence type="predicted"/>
<name>A0A319F7Y7_ASPSB</name>
<reference evidence="2 3" key="1">
    <citation type="submission" date="2018-02" db="EMBL/GenBank/DDBJ databases">
        <title>The genomes of Aspergillus section Nigri reveals drivers in fungal speciation.</title>
        <authorList>
            <consortium name="DOE Joint Genome Institute"/>
            <person name="Vesth T.C."/>
            <person name="Nybo J."/>
            <person name="Theobald S."/>
            <person name="Brandl J."/>
            <person name="Frisvad J.C."/>
            <person name="Nielsen K.F."/>
            <person name="Lyhne E.K."/>
            <person name="Kogle M.E."/>
            <person name="Kuo A."/>
            <person name="Riley R."/>
            <person name="Clum A."/>
            <person name="Nolan M."/>
            <person name="Lipzen A."/>
            <person name="Salamov A."/>
            <person name="Henrissat B."/>
            <person name="Wiebenga A."/>
            <person name="De vries R.P."/>
            <person name="Grigoriev I.V."/>
            <person name="Mortensen U.H."/>
            <person name="Andersen M.R."/>
            <person name="Baker S.E."/>
        </authorList>
    </citation>
    <scope>NUCLEOTIDE SEQUENCE [LARGE SCALE GENOMIC DNA]</scope>
    <source>
        <strain evidence="2 3">CBS 121057</strain>
    </source>
</reference>
<dbReference type="Proteomes" id="UP000248423">
    <property type="component" value="Unassembled WGS sequence"/>
</dbReference>
<gene>
    <name evidence="2" type="ORF">BO78DRAFT_423297</name>
</gene>
<dbReference type="VEuPathDB" id="FungiDB:BO78DRAFT_423297"/>
<protein>
    <submittedName>
        <fullName evidence="2">Uncharacterized protein</fullName>
    </submittedName>
</protein>
<dbReference type="OrthoDB" id="4526849at2759"/>
<keyword evidence="3" id="KW-1185">Reference proteome</keyword>
<feature type="region of interest" description="Disordered" evidence="1">
    <location>
        <begin position="134"/>
        <end position="157"/>
    </location>
</feature>
<accession>A0A319F7Y7</accession>
<evidence type="ECO:0000313" key="2">
    <source>
        <dbReference type="EMBL" id="PYI01683.1"/>
    </source>
</evidence>
<dbReference type="EMBL" id="KZ826409">
    <property type="protein sequence ID" value="PYI01683.1"/>
    <property type="molecule type" value="Genomic_DNA"/>
</dbReference>
<sequence length="382" mass="42440">MEFSLPFIPTDAEQQQPLAQEYLNNAGNLATATLQARRANKGQSGSTWGTDEVHAVRAIPIINVEPKRIVPERHFPRSDDQNFARLRQSARAADIDALKTYSGDEFQGNPFQLFFEDLAELVTTFTSEETIKNAHRRRISDSSVETDLSTSSNEGKGESVSVNAVKNFIKAILPRMGELRHLPTQGPVKPSLMCYSATARFEWKMAGVSHVAINDGFVGVNFQGNFSGSNRKTEIPVASLECKTRHAGGIRRGSGQPEHFIDEIFAREVAELIGNMAAQRSVQGLLTDQHQDQQSFVISMHGALLYISAAYFSPEYIQYIEANDFTQLDVSRILLWVRRSVHFDLKDVGQRVQALELVWALLDYIASGEARLNIVSAAINAV</sequence>
<dbReference type="AlphaFoldDB" id="A0A319F7Y7"/>
<evidence type="ECO:0000313" key="3">
    <source>
        <dbReference type="Proteomes" id="UP000248423"/>
    </source>
</evidence>